<evidence type="ECO:0000259" key="3">
    <source>
        <dbReference type="Pfam" id="PF07819"/>
    </source>
</evidence>
<accession>A0A238FG24</accession>
<dbReference type="STRING" id="269621.A0A238FG24"/>
<feature type="compositionally biased region" description="Basic and acidic residues" evidence="2">
    <location>
        <begin position="393"/>
        <end position="413"/>
    </location>
</feature>
<reference evidence="5" key="1">
    <citation type="submission" date="2016-09" db="EMBL/GenBank/DDBJ databases">
        <authorList>
            <person name="Jeantristanb JTB J.-T."/>
            <person name="Ricardo R."/>
        </authorList>
    </citation>
    <scope>NUCLEOTIDE SEQUENCE [LARGE SCALE GENOMIC DNA]</scope>
</reference>
<keyword evidence="5" id="KW-1185">Reference proteome</keyword>
<protein>
    <recommendedName>
        <fullName evidence="1">GPI inositol-deacylase</fullName>
        <ecNumber evidence="1">3.1.-.-</ecNumber>
    </recommendedName>
</protein>
<evidence type="ECO:0000256" key="2">
    <source>
        <dbReference type="SAM" id="MobiDB-lite"/>
    </source>
</evidence>
<evidence type="ECO:0000313" key="5">
    <source>
        <dbReference type="Proteomes" id="UP000198372"/>
    </source>
</evidence>
<sequence length="413" mass="44319">MTTSTPPNELLLLVFLHGFKGGADTFAAFPDRLRHNLEQTEPRCEIQSHVYPPYDTRGELTVAVDKHVSWLTHLVATQKGEYTQRGGTGITRVILLGHSMGGLVIADSTLSTLGSLPILGLICYDSPLLGLHPAVFRNTFDKALGYASQGQAALSALTAGYGFIRSTTGNASASSSGSGKNTPPKDGKKSSEKIVSNSASSNASSSKSKSWFSLATVAGVGAAVGAIGAAGAAYYNREAIGNHWSWATSHLSFVGELWKTTEMEQRIHHIVEAQEKGVGFHWSVLPPSSGVVDARQIAQSCRSSRPLHSFYAHLPPKNDLPERTFCVLPNTPVVRERFTPNSNHQADDEITAHIEMFTEKSDGVYDLAQKSCALISDWLDAARKGKMGAGVGEKVDGSAGKEKVEEPENERVD</sequence>
<feature type="compositionally biased region" description="Low complexity" evidence="2">
    <location>
        <begin position="196"/>
        <end position="206"/>
    </location>
</feature>
<feature type="region of interest" description="Disordered" evidence="2">
    <location>
        <begin position="388"/>
        <end position="413"/>
    </location>
</feature>
<feature type="region of interest" description="Disordered" evidence="2">
    <location>
        <begin position="169"/>
        <end position="206"/>
    </location>
</feature>
<gene>
    <name evidence="4" type="ORF">BQ2448_4299</name>
</gene>
<organism evidence="4 5">
    <name type="scientific">Microbotryum intermedium</name>
    <dbReference type="NCBI Taxonomy" id="269621"/>
    <lineage>
        <taxon>Eukaryota</taxon>
        <taxon>Fungi</taxon>
        <taxon>Dikarya</taxon>
        <taxon>Basidiomycota</taxon>
        <taxon>Pucciniomycotina</taxon>
        <taxon>Microbotryomycetes</taxon>
        <taxon>Microbotryales</taxon>
        <taxon>Microbotryaceae</taxon>
        <taxon>Microbotryum</taxon>
    </lineage>
</organism>
<dbReference type="PANTHER" id="PTHR47842">
    <property type="entry name" value="EXPRESSED PROTEIN"/>
    <property type="match status" value="1"/>
</dbReference>
<dbReference type="GO" id="GO:0005789">
    <property type="term" value="C:endoplasmic reticulum membrane"/>
    <property type="evidence" value="ECO:0007669"/>
    <property type="project" value="UniProtKB-SubCell"/>
</dbReference>
<keyword evidence="1" id="KW-0472">Membrane</keyword>
<keyword evidence="1" id="KW-0378">Hydrolase</keyword>
<keyword evidence="1" id="KW-0653">Protein transport</keyword>
<keyword evidence="1" id="KW-0256">Endoplasmic reticulum</keyword>
<proteinExistence type="inferred from homology"/>
<comment type="subcellular location">
    <subcellularLocation>
        <location evidence="1">Endoplasmic reticulum membrane</location>
    </subcellularLocation>
</comment>
<dbReference type="Gene3D" id="3.40.50.1820">
    <property type="entry name" value="alpha/beta hydrolase"/>
    <property type="match status" value="1"/>
</dbReference>
<name>A0A238FG24_9BASI</name>
<comment type="function">
    <text evidence="1">Involved in inositol deacylation of GPI-anchored proteins which plays important roles in the quality control and ER-associated degradation of GPI-anchored proteins.</text>
</comment>
<evidence type="ECO:0000256" key="1">
    <source>
        <dbReference type="RuleBase" id="RU365011"/>
    </source>
</evidence>
<evidence type="ECO:0000313" key="4">
    <source>
        <dbReference type="EMBL" id="SCV72762.1"/>
    </source>
</evidence>
<comment type="similarity">
    <text evidence="1">Belongs to the GPI inositol-deacylase family.</text>
</comment>
<dbReference type="InterPro" id="IPR012908">
    <property type="entry name" value="PGAP1-ab_dom-like"/>
</dbReference>
<dbReference type="Proteomes" id="UP000198372">
    <property type="component" value="Unassembled WGS sequence"/>
</dbReference>
<dbReference type="EMBL" id="FMSP01000009">
    <property type="protein sequence ID" value="SCV72762.1"/>
    <property type="molecule type" value="Genomic_DNA"/>
</dbReference>
<feature type="compositionally biased region" description="Low complexity" evidence="2">
    <location>
        <begin position="169"/>
        <end position="182"/>
    </location>
</feature>
<dbReference type="GO" id="GO:0016788">
    <property type="term" value="F:hydrolase activity, acting on ester bonds"/>
    <property type="evidence" value="ECO:0007669"/>
    <property type="project" value="InterPro"/>
</dbReference>
<dbReference type="EC" id="3.1.-.-" evidence="1"/>
<feature type="compositionally biased region" description="Basic and acidic residues" evidence="2">
    <location>
        <begin position="183"/>
        <end position="192"/>
    </location>
</feature>
<dbReference type="SUPFAM" id="SSF53474">
    <property type="entry name" value="alpha/beta-Hydrolases"/>
    <property type="match status" value="1"/>
</dbReference>
<dbReference type="OrthoDB" id="442243at2759"/>
<dbReference type="GO" id="GO:0015031">
    <property type="term" value="P:protein transport"/>
    <property type="evidence" value="ECO:0007669"/>
    <property type="project" value="UniProtKB-KW"/>
</dbReference>
<keyword evidence="1" id="KW-0813">Transport</keyword>
<dbReference type="AlphaFoldDB" id="A0A238FG24"/>
<dbReference type="PANTHER" id="PTHR47842:SF1">
    <property type="entry name" value="DUF676 DOMAIN-CONTAINING PROTEIN"/>
    <property type="match status" value="1"/>
</dbReference>
<dbReference type="Pfam" id="PF07819">
    <property type="entry name" value="PGAP1"/>
    <property type="match status" value="1"/>
</dbReference>
<dbReference type="InterPro" id="IPR029058">
    <property type="entry name" value="AB_hydrolase_fold"/>
</dbReference>
<feature type="domain" description="GPI inositol-deacylase PGAP1-like alpha/beta" evidence="3">
    <location>
        <begin position="14"/>
        <end position="129"/>
    </location>
</feature>